<dbReference type="RefSeq" id="WP_367954019.1">
    <property type="nucleotide sequence ID" value="NZ_JBDPGJ010000002.1"/>
</dbReference>
<sequence>MTTAKRVFEALAGGPLPDWGTFERTISVVRADAGSTIFDHGDEVHDLFLVRSGLVKLVYLRVDGSEWIKSFIEDGMSFSSISSIAGVGPAPFGAMAIEDCVLERLPIAAILRRADEDAAWSRAVRNALVDFALRKEERECVFLTMKPPERYRHLKTTRPGLLGRVPQKDLAAFLGVTPVGLSRIAGRIKTRP</sequence>
<comment type="caution">
    <text evidence="2">The sequence shown here is derived from an EMBL/GenBank/DDBJ whole genome shotgun (WGS) entry which is preliminary data.</text>
</comment>
<dbReference type="Gene3D" id="2.60.120.10">
    <property type="entry name" value="Jelly Rolls"/>
    <property type="match status" value="1"/>
</dbReference>
<evidence type="ECO:0000313" key="2">
    <source>
        <dbReference type="EMBL" id="MEX0406154.1"/>
    </source>
</evidence>
<accession>A0ABV3SHB8</accession>
<organism evidence="2 3">
    <name type="scientific">Aquibium pacificus</name>
    <dbReference type="NCBI Taxonomy" id="3153579"/>
    <lineage>
        <taxon>Bacteria</taxon>
        <taxon>Pseudomonadati</taxon>
        <taxon>Pseudomonadota</taxon>
        <taxon>Alphaproteobacteria</taxon>
        <taxon>Hyphomicrobiales</taxon>
        <taxon>Phyllobacteriaceae</taxon>
        <taxon>Aquibium</taxon>
    </lineage>
</organism>
<feature type="domain" description="Cyclic nucleotide-binding" evidence="1">
    <location>
        <begin position="32"/>
        <end position="105"/>
    </location>
</feature>
<dbReference type="CDD" id="cd00038">
    <property type="entry name" value="CAP_ED"/>
    <property type="match status" value="1"/>
</dbReference>
<dbReference type="EMBL" id="JBDPGJ010000002">
    <property type="protein sequence ID" value="MEX0406154.1"/>
    <property type="molecule type" value="Genomic_DNA"/>
</dbReference>
<evidence type="ECO:0000313" key="3">
    <source>
        <dbReference type="Proteomes" id="UP001556692"/>
    </source>
</evidence>
<dbReference type="InterPro" id="IPR018490">
    <property type="entry name" value="cNMP-bd_dom_sf"/>
</dbReference>
<protein>
    <submittedName>
        <fullName evidence="2">Crp/Fnr family transcriptional regulator</fullName>
    </submittedName>
</protein>
<dbReference type="Pfam" id="PF00027">
    <property type="entry name" value="cNMP_binding"/>
    <property type="match status" value="1"/>
</dbReference>
<gene>
    <name evidence="2" type="ORF">ABGN05_10805</name>
</gene>
<evidence type="ECO:0000259" key="1">
    <source>
        <dbReference type="PROSITE" id="PS50042"/>
    </source>
</evidence>
<proteinExistence type="predicted"/>
<dbReference type="InterPro" id="IPR000595">
    <property type="entry name" value="cNMP-bd_dom"/>
</dbReference>
<dbReference type="SUPFAM" id="SSF51206">
    <property type="entry name" value="cAMP-binding domain-like"/>
    <property type="match status" value="1"/>
</dbReference>
<dbReference type="PROSITE" id="PS50042">
    <property type="entry name" value="CNMP_BINDING_3"/>
    <property type="match status" value="1"/>
</dbReference>
<dbReference type="SMART" id="SM00100">
    <property type="entry name" value="cNMP"/>
    <property type="match status" value="1"/>
</dbReference>
<reference evidence="2 3" key="1">
    <citation type="submission" date="2024-05" db="EMBL/GenBank/DDBJ databases">
        <authorList>
            <person name="Jiang F."/>
        </authorList>
    </citation>
    <scope>NUCLEOTIDE SEQUENCE [LARGE SCALE GENOMIC DNA]</scope>
    <source>
        <strain evidence="2 3">LZ166</strain>
    </source>
</reference>
<keyword evidence="3" id="KW-1185">Reference proteome</keyword>
<dbReference type="InterPro" id="IPR014710">
    <property type="entry name" value="RmlC-like_jellyroll"/>
</dbReference>
<dbReference type="Proteomes" id="UP001556692">
    <property type="component" value="Unassembled WGS sequence"/>
</dbReference>
<name>A0ABV3SHB8_9HYPH</name>